<sequence length="225" mass="26770">PNVSYDNYYDNMMGRIEEPSFYDYKFLNKYYCTDKCKNKTNCPKPCYQDPKKCNSCACPTGSKIIGEYMYYIYGDKKVCGYDQIHASKRLQHIVISNITYCLYYIDTQGYEEHVFIRFPDFRGMFLSEECSWNNSIEIRFRKNINHLGICLCYNKDIKAPEIISEGVYMIVIFNFQIYTSYVHLEFMKVNSTNFKYESLGKYERIPRLLKEECNQLFNAPPDKCN</sequence>
<accession>A0A0N5A4T4</accession>
<name>A0A0N5A4T4_PARTI</name>
<dbReference type="AlphaFoldDB" id="A0A0N5A4T4"/>
<dbReference type="Proteomes" id="UP000038045">
    <property type="component" value="Unplaced"/>
</dbReference>
<evidence type="ECO:0000313" key="1">
    <source>
        <dbReference type="Proteomes" id="UP000038045"/>
    </source>
</evidence>
<dbReference type="WBParaSite" id="PTRK_0001671500.1">
    <property type="protein sequence ID" value="PTRK_0001671500.1"/>
    <property type="gene ID" value="PTRK_0001671500"/>
</dbReference>
<keyword evidence="1" id="KW-1185">Reference proteome</keyword>
<organism evidence="1 2">
    <name type="scientific">Parastrongyloides trichosuri</name>
    <name type="common">Possum-specific nematode worm</name>
    <dbReference type="NCBI Taxonomy" id="131310"/>
    <lineage>
        <taxon>Eukaryota</taxon>
        <taxon>Metazoa</taxon>
        <taxon>Ecdysozoa</taxon>
        <taxon>Nematoda</taxon>
        <taxon>Chromadorea</taxon>
        <taxon>Rhabditida</taxon>
        <taxon>Tylenchina</taxon>
        <taxon>Panagrolaimomorpha</taxon>
        <taxon>Strongyloidoidea</taxon>
        <taxon>Strongyloididae</taxon>
        <taxon>Parastrongyloides</taxon>
    </lineage>
</organism>
<protein>
    <submittedName>
        <fullName evidence="2">Metalloendopeptidase</fullName>
    </submittedName>
</protein>
<proteinExistence type="predicted"/>
<evidence type="ECO:0000313" key="2">
    <source>
        <dbReference type="WBParaSite" id="PTRK_0001671500.1"/>
    </source>
</evidence>
<reference evidence="2" key="1">
    <citation type="submission" date="2017-02" db="UniProtKB">
        <authorList>
            <consortium name="WormBaseParasite"/>
        </authorList>
    </citation>
    <scope>IDENTIFICATION</scope>
</reference>